<dbReference type="NCBIfam" id="TIGR00229">
    <property type="entry name" value="sensory_box"/>
    <property type="match status" value="2"/>
</dbReference>
<keyword evidence="3" id="KW-0285">Flavoprotein</keyword>
<keyword evidence="4" id="KW-0288">FMN</keyword>
<dbReference type="PROSITE" id="PS50113">
    <property type="entry name" value="PAC"/>
    <property type="match status" value="1"/>
</dbReference>
<sequence length="443" mass="50099">MGCELLVKESRMSTESSSSQLLEESLNRPYSNSIREALGQYEYNFVITDPYLLDHPIVYASEGFLKMTGYSRGEVLGRNSRFLQGADTDRRTVLEIREAIRQEKSCQVSILNYRKDGTSFWIFFHLAPVFSKEEGRVIHFLGLQTPISECSRVCRSADTNMFACSNERNPSTCVAKDIFCQHASNANSSNNLIYFGSCRREFYRDCPVDMSHGGIYNSFAEDRNKGIEEKHICEAKESEKQKAFTGVTDILSELAHFSKLTRKTVLNRRCESAGPVRLTPISTSLSIALSRIQQSFVLADPHLHDMPIVYANNLFLQLTGYSRHEVLGKNCRFLQGQDTNQADITKIRQSIEGEQSCTLRILNYRKDGTPFWNHLHTAPVRNASGKVTFYVGVQLDVTDIEEEKKTDNGMTSNMKQLGAVGAVRVAVRSLLGVESSRQQRYNL</sequence>
<dbReference type="Pfam" id="PF13426">
    <property type="entry name" value="PAS_9"/>
    <property type="match status" value="2"/>
</dbReference>
<evidence type="ECO:0000313" key="9">
    <source>
        <dbReference type="EMBL" id="AML76982.1"/>
    </source>
</evidence>
<feature type="domain" description="PAS" evidence="7">
    <location>
        <begin position="57"/>
        <end position="103"/>
    </location>
</feature>
<dbReference type="GO" id="GO:0009637">
    <property type="term" value="P:response to blue light"/>
    <property type="evidence" value="ECO:0007669"/>
    <property type="project" value="UniProtKB-ARBA"/>
</dbReference>
<keyword evidence="1" id="KW-0600">Photoreceptor protein</keyword>
<organism evidence="9">
    <name type="scientific">Pilgerodendron uviferum</name>
    <dbReference type="NCBI Taxonomy" id="103979"/>
    <lineage>
        <taxon>Eukaryota</taxon>
        <taxon>Viridiplantae</taxon>
        <taxon>Streptophyta</taxon>
        <taxon>Embryophyta</taxon>
        <taxon>Tracheophyta</taxon>
        <taxon>Spermatophyta</taxon>
        <taxon>Pinopsida</taxon>
        <taxon>Pinidae</taxon>
        <taxon>Conifers II</taxon>
        <taxon>Cupressales</taxon>
        <taxon>Cupressaceae</taxon>
        <taxon>Pilgerodendron</taxon>
    </lineage>
</organism>
<evidence type="ECO:0000259" key="7">
    <source>
        <dbReference type="PROSITE" id="PS50112"/>
    </source>
</evidence>
<evidence type="ECO:0000259" key="8">
    <source>
        <dbReference type="PROSITE" id="PS50113"/>
    </source>
</evidence>
<evidence type="ECO:0000256" key="3">
    <source>
        <dbReference type="ARBA" id="ARBA00022630"/>
    </source>
</evidence>
<evidence type="ECO:0000256" key="2">
    <source>
        <dbReference type="ARBA" id="ARBA00022606"/>
    </source>
</evidence>
<feature type="domain" description="PAC" evidence="8">
    <location>
        <begin position="355"/>
        <end position="409"/>
    </location>
</feature>
<evidence type="ECO:0000256" key="1">
    <source>
        <dbReference type="ARBA" id="ARBA00022543"/>
    </source>
</evidence>
<dbReference type="GO" id="GO:0009881">
    <property type="term" value="F:photoreceptor activity"/>
    <property type="evidence" value="ECO:0007669"/>
    <property type="project" value="UniProtKB-KW"/>
</dbReference>
<dbReference type="SMART" id="SM00086">
    <property type="entry name" value="PAC"/>
    <property type="match status" value="2"/>
</dbReference>
<dbReference type="PROSITE" id="PS50112">
    <property type="entry name" value="PAS"/>
    <property type="match status" value="2"/>
</dbReference>
<dbReference type="GO" id="GO:0005634">
    <property type="term" value="C:nucleus"/>
    <property type="evidence" value="ECO:0007669"/>
    <property type="project" value="TreeGrafter"/>
</dbReference>
<reference evidence="9" key="1">
    <citation type="journal article" date="2016" name="Proc. Natl. Acad. Sci. U.S.A.">
        <title>Functional and topological diversity of LOV domain photoreceptors.</title>
        <authorList>
            <person name="Glantz S.T."/>
            <person name="Carpenter E.J."/>
            <person name="Melkonian M."/>
            <person name="Gardner K.H."/>
            <person name="Boyden E.S."/>
            <person name="Wong G.K."/>
            <person name="Chow B.Y."/>
        </authorList>
    </citation>
    <scope>NUCLEOTIDE SEQUENCE</scope>
    <source>
        <strain evidence="9">ETCJ_2065044</strain>
    </source>
</reference>
<dbReference type="InterPro" id="IPR000014">
    <property type="entry name" value="PAS"/>
</dbReference>
<protein>
    <submittedName>
        <fullName evidence="9">Putative LOV domain-containing protein</fullName>
    </submittedName>
</protein>
<keyword evidence="6" id="KW-0675">Receptor</keyword>
<dbReference type="InterPro" id="IPR035965">
    <property type="entry name" value="PAS-like_dom_sf"/>
</dbReference>
<keyword evidence="2" id="KW-0716">Sensory transduction</keyword>
<dbReference type="InterPro" id="IPR001610">
    <property type="entry name" value="PAC"/>
</dbReference>
<dbReference type="SMART" id="SM00091">
    <property type="entry name" value="PAS"/>
    <property type="match status" value="2"/>
</dbReference>
<name>A0A126WWL5_9CONI</name>
<evidence type="ECO:0000256" key="5">
    <source>
        <dbReference type="ARBA" id="ARBA00022991"/>
    </source>
</evidence>
<feature type="domain" description="PAS" evidence="7">
    <location>
        <begin position="308"/>
        <end position="354"/>
    </location>
</feature>
<dbReference type="PANTHER" id="PTHR47429:SF2">
    <property type="entry name" value="PROTEIN TWIN LOV 1"/>
    <property type="match status" value="1"/>
</dbReference>
<dbReference type="CDD" id="cd00130">
    <property type="entry name" value="PAS"/>
    <property type="match status" value="2"/>
</dbReference>
<accession>A0A126WWL5</accession>
<dbReference type="EMBL" id="KU698927">
    <property type="protein sequence ID" value="AML76982.1"/>
    <property type="molecule type" value="mRNA"/>
</dbReference>
<dbReference type="SUPFAM" id="SSF55785">
    <property type="entry name" value="PYP-like sensor domain (PAS domain)"/>
    <property type="match status" value="2"/>
</dbReference>
<dbReference type="AlphaFoldDB" id="A0A126WWL5"/>
<evidence type="ECO:0000256" key="6">
    <source>
        <dbReference type="ARBA" id="ARBA00023170"/>
    </source>
</evidence>
<dbReference type="InterPro" id="IPR000700">
    <property type="entry name" value="PAS-assoc_C"/>
</dbReference>
<dbReference type="Gene3D" id="3.30.450.20">
    <property type="entry name" value="PAS domain"/>
    <property type="match status" value="2"/>
</dbReference>
<evidence type="ECO:0000256" key="4">
    <source>
        <dbReference type="ARBA" id="ARBA00022643"/>
    </source>
</evidence>
<dbReference type="PANTHER" id="PTHR47429">
    <property type="entry name" value="PROTEIN TWIN LOV 1"/>
    <property type="match status" value="1"/>
</dbReference>
<proteinExistence type="evidence at transcript level"/>
<keyword evidence="5" id="KW-0157">Chromophore</keyword>